<dbReference type="Pfam" id="PF03283">
    <property type="entry name" value="PAE"/>
    <property type="match status" value="1"/>
</dbReference>
<evidence type="ECO:0000256" key="1">
    <source>
        <dbReference type="SAM" id="SignalP"/>
    </source>
</evidence>
<sequence length="389" mass="41738">MNRTGMLTLAGALTLAAAQAGAADWQRIDAPPPVTGLDGRSHAATCSGYPGTDATFRFWTRAGRSDKLVVFFEGGGACWDDLTCTYPAADGLPEGVPQFFVPQAPAEPGPKDLGGLFRADDPSNPVHDWTQVYIPYCTGDIHTGSATRSYANAGHPVYPLPSTFPIEHRGFDNFMVVLEWARQHVPAPSQVLVAGSSAGGYGATANSPWVAKAYPEARLAVLADSSQGVTTPGFDFGNPGRAGWNPQLAPWIFGAPETMPGSQMMHRAAAGLPQARLAQFTTVLDQVQVGFYGLMEQYYGPGGECPNVALDWNGQMTAQLASDRTLPNYRHFIAAGSYHTLLRDDGFYSARAGGQAFTGWLQAQLAPRAESPRWQNRACRDCLQPLPCR</sequence>
<dbReference type="InterPro" id="IPR004963">
    <property type="entry name" value="PAE/NOTUM"/>
</dbReference>
<name>A0ABS1DQD1_RUBGE</name>
<comment type="caution">
    <text evidence="2">The sequence shown here is derived from an EMBL/GenBank/DDBJ whole genome shotgun (WGS) entry which is preliminary data.</text>
</comment>
<evidence type="ECO:0000313" key="3">
    <source>
        <dbReference type="Proteomes" id="UP001041814"/>
    </source>
</evidence>
<dbReference type="PANTHER" id="PTHR21562">
    <property type="entry name" value="NOTUM-RELATED"/>
    <property type="match status" value="1"/>
</dbReference>
<dbReference type="PANTHER" id="PTHR21562:SF83">
    <property type="entry name" value="PECTIN ACETYLESTERASE 4"/>
    <property type="match status" value="1"/>
</dbReference>
<dbReference type="RefSeq" id="WP_200377578.1">
    <property type="nucleotide sequence ID" value="NZ_NRRU01000002.1"/>
</dbReference>
<keyword evidence="3" id="KW-1185">Reference proteome</keyword>
<feature type="signal peptide" evidence="1">
    <location>
        <begin position="1"/>
        <end position="22"/>
    </location>
</feature>
<keyword evidence="1" id="KW-0732">Signal</keyword>
<evidence type="ECO:0008006" key="4">
    <source>
        <dbReference type="Google" id="ProtNLM"/>
    </source>
</evidence>
<feature type="chain" id="PRO_5046658778" description="Pectinacetylesterase" evidence="1">
    <location>
        <begin position="23"/>
        <end position="389"/>
    </location>
</feature>
<accession>A0ABS1DQD1</accession>
<protein>
    <recommendedName>
        <fullName evidence="4">Pectinacetylesterase</fullName>
    </recommendedName>
</protein>
<dbReference type="Proteomes" id="UP001041814">
    <property type="component" value="Unassembled WGS sequence"/>
</dbReference>
<gene>
    <name evidence="2" type="ORF">CKO43_01035</name>
</gene>
<proteinExistence type="predicted"/>
<dbReference type="EMBL" id="NRRU01000002">
    <property type="protein sequence ID" value="MBK1711361.1"/>
    <property type="molecule type" value="Genomic_DNA"/>
</dbReference>
<reference evidence="2" key="1">
    <citation type="submission" date="2017-08" db="EMBL/GenBank/DDBJ databases">
        <authorList>
            <person name="Imhoff J.F."/>
            <person name="Rahn T."/>
            <person name="Kuenzel S."/>
            <person name="Neulinger S.C."/>
        </authorList>
    </citation>
    <scope>NUCLEOTIDE SEQUENCE</scope>
    <source>
        <strain evidence="2">IM 151</strain>
    </source>
</reference>
<reference evidence="2" key="2">
    <citation type="journal article" date="2020" name="Microorganisms">
        <title>Osmotic Adaptation and Compatible Solute Biosynthesis of Phototrophic Bacteria as Revealed from Genome Analyses.</title>
        <authorList>
            <person name="Imhoff J.F."/>
            <person name="Rahn T."/>
            <person name="Kunzel S."/>
            <person name="Keller A."/>
            <person name="Neulinger S.C."/>
        </authorList>
    </citation>
    <scope>NUCLEOTIDE SEQUENCE</scope>
    <source>
        <strain evidence="2">IM 151</strain>
    </source>
</reference>
<evidence type="ECO:0000313" key="2">
    <source>
        <dbReference type="EMBL" id="MBK1711361.1"/>
    </source>
</evidence>
<organism evidence="2 3">
    <name type="scientific">Rubrivivax gelatinosus</name>
    <name type="common">Rhodocyclus gelatinosus</name>
    <name type="synonym">Rhodopseudomonas gelatinosa</name>
    <dbReference type="NCBI Taxonomy" id="28068"/>
    <lineage>
        <taxon>Bacteria</taxon>
        <taxon>Pseudomonadati</taxon>
        <taxon>Pseudomonadota</taxon>
        <taxon>Betaproteobacteria</taxon>
        <taxon>Burkholderiales</taxon>
        <taxon>Sphaerotilaceae</taxon>
        <taxon>Rubrivivax</taxon>
    </lineage>
</organism>